<keyword evidence="1" id="KW-0472">Membrane</keyword>
<organism evidence="3 4">
    <name type="scientific">Variovorax paradoxus</name>
    <dbReference type="NCBI Taxonomy" id="34073"/>
    <lineage>
        <taxon>Bacteria</taxon>
        <taxon>Pseudomonadati</taxon>
        <taxon>Pseudomonadota</taxon>
        <taxon>Betaproteobacteria</taxon>
        <taxon>Burkholderiales</taxon>
        <taxon>Comamonadaceae</taxon>
        <taxon>Variovorax</taxon>
    </lineage>
</organism>
<dbReference type="Gene3D" id="1.20.144.10">
    <property type="entry name" value="Phosphatidic acid phosphatase type 2/haloperoxidase"/>
    <property type="match status" value="1"/>
</dbReference>
<dbReference type="SMART" id="SM00014">
    <property type="entry name" value="acidPPc"/>
    <property type="match status" value="1"/>
</dbReference>
<dbReference type="AlphaFoldDB" id="A0A2W5RT25"/>
<evidence type="ECO:0000313" key="3">
    <source>
        <dbReference type="EMBL" id="PZQ73807.1"/>
    </source>
</evidence>
<evidence type="ECO:0000259" key="2">
    <source>
        <dbReference type="SMART" id="SM00014"/>
    </source>
</evidence>
<gene>
    <name evidence="3" type="ORF">DI563_13910</name>
</gene>
<sequence>MTHPDTALFLLMTAGPSPAHWLLAIASAIAEGGAWLCAGLMGWAAWRQPRERGYLLAALAAAGAASFVAHGLADRIGLPRPFVLGLAPAYIEHGASHAMPSTHATVMFFIALALAARPGLRRWAPAAAVLALATGWARVYAGVHFPSDIAGGLVLALGVQGLFMTLQWLAARWLTPAFARIQQAAEPTHRRAP</sequence>
<dbReference type="InterPro" id="IPR036938">
    <property type="entry name" value="PAP2/HPO_sf"/>
</dbReference>
<evidence type="ECO:0000256" key="1">
    <source>
        <dbReference type="SAM" id="Phobius"/>
    </source>
</evidence>
<feature type="transmembrane region" description="Helical" evidence="1">
    <location>
        <begin position="20"/>
        <end position="46"/>
    </location>
</feature>
<dbReference type="EMBL" id="QFPP01000164">
    <property type="protein sequence ID" value="PZQ73807.1"/>
    <property type="molecule type" value="Genomic_DNA"/>
</dbReference>
<keyword evidence="1" id="KW-1133">Transmembrane helix</keyword>
<protein>
    <submittedName>
        <fullName evidence="3">Phosphatase PAP2 family protein</fullName>
    </submittedName>
</protein>
<feature type="domain" description="Phosphatidic acid phosphatase type 2/haloperoxidase" evidence="2">
    <location>
        <begin position="54"/>
        <end position="164"/>
    </location>
</feature>
<dbReference type="InterPro" id="IPR000326">
    <property type="entry name" value="PAP2/HPO"/>
</dbReference>
<feature type="transmembrane region" description="Helical" evidence="1">
    <location>
        <begin position="53"/>
        <end position="73"/>
    </location>
</feature>
<reference evidence="3 4" key="1">
    <citation type="submission" date="2017-08" db="EMBL/GenBank/DDBJ databases">
        <title>Infants hospitalized years apart are colonized by the same room-sourced microbial strains.</title>
        <authorList>
            <person name="Brooks B."/>
            <person name="Olm M.R."/>
            <person name="Firek B.A."/>
            <person name="Baker R."/>
            <person name="Thomas B.C."/>
            <person name="Morowitz M.J."/>
            <person name="Banfield J.F."/>
        </authorList>
    </citation>
    <scope>NUCLEOTIDE SEQUENCE [LARGE SCALE GENOMIC DNA]</scope>
    <source>
        <strain evidence="3">S2_005_003_R2_41</strain>
    </source>
</reference>
<proteinExistence type="predicted"/>
<feature type="transmembrane region" description="Helical" evidence="1">
    <location>
        <begin position="149"/>
        <end position="170"/>
    </location>
</feature>
<dbReference type="Pfam" id="PF01569">
    <property type="entry name" value="PAP2"/>
    <property type="match status" value="1"/>
</dbReference>
<comment type="caution">
    <text evidence="3">The sequence shown here is derived from an EMBL/GenBank/DDBJ whole genome shotgun (WGS) entry which is preliminary data.</text>
</comment>
<dbReference type="Proteomes" id="UP000249135">
    <property type="component" value="Unassembled WGS sequence"/>
</dbReference>
<dbReference type="PANTHER" id="PTHR14969">
    <property type="entry name" value="SPHINGOSINE-1-PHOSPHATE PHOSPHOHYDROLASE"/>
    <property type="match status" value="1"/>
</dbReference>
<evidence type="ECO:0000313" key="4">
    <source>
        <dbReference type="Proteomes" id="UP000249135"/>
    </source>
</evidence>
<dbReference type="PANTHER" id="PTHR14969:SF13">
    <property type="entry name" value="AT30094P"/>
    <property type="match status" value="1"/>
</dbReference>
<feature type="transmembrane region" description="Helical" evidence="1">
    <location>
        <begin position="93"/>
        <end position="116"/>
    </location>
</feature>
<keyword evidence="1" id="KW-0812">Transmembrane</keyword>
<feature type="transmembrane region" description="Helical" evidence="1">
    <location>
        <begin position="123"/>
        <end position="143"/>
    </location>
</feature>
<dbReference type="SUPFAM" id="SSF48317">
    <property type="entry name" value="Acid phosphatase/Vanadium-dependent haloperoxidase"/>
    <property type="match status" value="1"/>
</dbReference>
<name>A0A2W5RT25_VARPD</name>
<accession>A0A2W5RT25</accession>